<gene>
    <name evidence="1" type="ORF">ACFSJT_08970</name>
</gene>
<accession>A0ABW5AXZ1</accession>
<keyword evidence="2" id="KW-1185">Reference proteome</keyword>
<dbReference type="SUPFAM" id="SSF158745">
    <property type="entry name" value="LanC-like"/>
    <property type="match status" value="1"/>
</dbReference>
<reference evidence="2" key="1">
    <citation type="journal article" date="2019" name="Int. J. Syst. Evol. Microbiol.">
        <title>The Global Catalogue of Microorganisms (GCM) 10K type strain sequencing project: providing services to taxonomists for standard genome sequencing and annotation.</title>
        <authorList>
            <consortium name="The Broad Institute Genomics Platform"/>
            <consortium name="The Broad Institute Genome Sequencing Center for Infectious Disease"/>
            <person name="Wu L."/>
            <person name="Ma J."/>
        </authorList>
    </citation>
    <scope>NUCLEOTIDE SEQUENCE [LARGE SCALE GENOMIC DNA]</scope>
    <source>
        <strain evidence="2">DT92</strain>
    </source>
</reference>
<comment type="caution">
    <text evidence="1">The sequence shown here is derived from an EMBL/GenBank/DDBJ whole genome shotgun (WGS) entry which is preliminary data.</text>
</comment>
<dbReference type="SMART" id="SM01260">
    <property type="entry name" value="LANC_like"/>
    <property type="match status" value="1"/>
</dbReference>
<dbReference type="InterPro" id="IPR033889">
    <property type="entry name" value="LanC"/>
</dbReference>
<dbReference type="Pfam" id="PF05147">
    <property type="entry name" value="LANC_like"/>
    <property type="match status" value="1"/>
</dbReference>
<organism evidence="1 2">
    <name type="scientific">Aquimarina celericrescens</name>
    <dbReference type="NCBI Taxonomy" id="1964542"/>
    <lineage>
        <taxon>Bacteria</taxon>
        <taxon>Pseudomonadati</taxon>
        <taxon>Bacteroidota</taxon>
        <taxon>Flavobacteriia</taxon>
        <taxon>Flavobacteriales</taxon>
        <taxon>Flavobacteriaceae</taxon>
        <taxon>Aquimarina</taxon>
    </lineage>
</organism>
<dbReference type="InterPro" id="IPR007822">
    <property type="entry name" value="LANC-like"/>
</dbReference>
<evidence type="ECO:0000313" key="2">
    <source>
        <dbReference type="Proteomes" id="UP001597344"/>
    </source>
</evidence>
<evidence type="ECO:0000313" key="1">
    <source>
        <dbReference type="EMBL" id="MFD2186922.1"/>
    </source>
</evidence>
<dbReference type="Proteomes" id="UP001597344">
    <property type="component" value="Unassembled WGS sequence"/>
</dbReference>
<dbReference type="PANTHER" id="PTHR12736:SF7">
    <property type="entry name" value="LANC-LIKE PROTEIN 3"/>
    <property type="match status" value="1"/>
</dbReference>
<protein>
    <submittedName>
        <fullName evidence="1">Lanthionine synthetase C family protein</fullName>
    </submittedName>
</protein>
<sequence length="406" mass="46294">MEKEQLLLKKLEEISAILRKTYHSTDEIGVLSGRAGIALFQFYYSKFLQKESHADVGVEILSSIIEKINNGYDFHTFCSGISGAAWVIELLQEEELIDLDCDQLLSGLDNFLVQAIQEIQDDQNFYDFLHGILGIGYYFLKRYTNTQSNELKKRYTKILFNIIDLLQQRAKVEDNTAKWETYLIRDKGIKGYNLSLAHGNASITNFLSRLVEYTDFKNKVEKLLDQSVTYILSSKNEDIICSSSFPSWITCNNQKSDNSRLAWCYGDLGIAITLWKAGKSLNNTEYKEQAIQTLTHAAKRTNLVEAGVKDAGLCHGAYGIMHIYSYMYKETKDPKFKETAEFWLDKALNMAVHSNGHAGYMKWQGGDNPRWIKETNLLEGIAGIGLSILSYIASFEIKWDQCLLMS</sequence>
<dbReference type="EMBL" id="JBHUHY010000006">
    <property type="protein sequence ID" value="MFD2186922.1"/>
    <property type="molecule type" value="Genomic_DNA"/>
</dbReference>
<dbReference type="RefSeq" id="WP_378319917.1">
    <property type="nucleotide sequence ID" value="NZ_JBHUHY010000006.1"/>
</dbReference>
<dbReference type="PRINTS" id="PR01955">
    <property type="entry name" value="LANCFRANKIA"/>
</dbReference>
<dbReference type="Gene3D" id="1.50.10.20">
    <property type="match status" value="1"/>
</dbReference>
<dbReference type="PRINTS" id="PR01950">
    <property type="entry name" value="LANCSUPER"/>
</dbReference>
<proteinExistence type="predicted"/>
<name>A0ABW5AXZ1_9FLAO</name>
<dbReference type="PANTHER" id="PTHR12736">
    <property type="entry name" value="LANC-LIKE PROTEIN"/>
    <property type="match status" value="1"/>
</dbReference>
<dbReference type="CDD" id="cd04793">
    <property type="entry name" value="LanC"/>
    <property type="match status" value="1"/>
</dbReference>